<name>A0ABS5F3E9_9PROT</name>
<dbReference type="SUPFAM" id="SSF46894">
    <property type="entry name" value="C-terminal effector domain of the bipartite response regulators"/>
    <property type="match status" value="1"/>
</dbReference>
<comment type="caution">
    <text evidence="2">The sequence shown here is derived from an EMBL/GenBank/DDBJ whole genome shotgun (WGS) entry which is preliminary data.</text>
</comment>
<evidence type="ECO:0000313" key="2">
    <source>
        <dbReference type="EMBL" id="MBR0667085.1"/>
    </source>
</evidence>
<reference evidence="3" key="1">
    <citation type="journal article" date="2021" name="Syst. Appl. Microbiol.">
        <title>Roseomonas hellenica sp. nov., isolated from roots of wild-growing Alkanna tinctoria.</title>
        <authorList>
            <person name="Rat A."/>
            <person name="Naranjo H.D."/>
            <person name="Lebbe L."/>
            <person name="Cnockaert M."/>
            <person name="Krigas N."/>
            <person name="Grigoriadou K."/>
            <person name="Maloupa E."/>
            <person name="Willems A."/>
        </authorList>
    </citation>
    <scope>NUCLEOTIDE SEQUENCE [LARGE SCALE GENOMIC DNA]</scope>
    <source>
        <strain evidence="3">LMG 31523</strain>
    </source>
</reference>
<dbReference type="Pfam" id="PF00196">
    <property type="entry name" value="GerE"/>
    <property type="match status" value="1"/>
</dbReference>
<organism evidence="2 3">
    <name type="scientific">Plastoroseomonas hellenica</name>
    <dbReference type="NCBI Taxonomy" id="2687306"/>
    <lineage>
        <taxon>Bacteria</taxon>
        <taxon>Pseudomonadati</taxon>
        <taxon>Pseudomonadota</taxon>
        <taxon>Alphaproteobacteria</taxon>
        <taxon>Acetobacterales</taxon>
        <taxon>Acetobacteraceae</taxon>
        <taxon>Plastoroseomonas</taxon>
    </lineage>
</organism>
<sequence length="405" mass="42489">MLRASDERIPCRCAQEGDALTKAAPDHGAAVDAIYSAVAAPGGWPETLRMLADHIGATGAFLIHSGSAGCPPFIVQERLRADLVAPYFRDYSDNPYARAFARVRPGQVYIANQLVDVASLRRSAFYADILVPQAMEDQVVLPHASLTRNGSSGGISFALSKRQLEGRQSAVARLRRLAPHLSRAIDLSLHTERSHAATWQTALMLDAMPGAALLLDSKGCILRANSGAEALLHEGDGIFARRADGLVLAAHGRTEARRLSAAIAGALAVARGDSGDAGEPLVVTRPSGRSALLVLVTPLPPTAFSIWDAADAGARVLVQIADPHAPAQAQAEALRRAVGLTAAEARVAALVGAGNSVPEAAKVLGISPLTAKTHLLRCFDKAGVRSQVALARLLASLPLMPREQS</sequence>
<gene>
    <name evidence="2" type="ORF">GXW71_22175</name>
</gene>
<accession>A0ABS5F3E9</accession>
<feature type="domain" description="HTH luxR-type" evidence="1">
    <location>
        <begin position="337"/>
        <end position="394"/>
    </location>
</feature>
<dbReference type="SMART" id="SM00421">
    <property type="entry name" value="HTH_LUXR"/>
    <property type="match status" value="1"/>
</dbReference>
<dbReference type="EMBL" id="JAAGBB010000029">
    <property type="protein sequence ID" value="MBR0667085.1"/>
    <property type="molecule type" value="Genomic_DNA"/>
</dbReference>
<dbReference type="Proteomes" id="UP001196870">
    <property type="component" value="Unassembled WGS sequence"/>
</dbReference>
<evidence type="ECO:0000313" key="3">
    <source>
        <dbReference type="Proteomes" id="UP001196870"/>
    </source>
</evidence>
<dbReference type="Gene3D" id="1.10.10.10">
    <property type="entry name" value="Winged helix-like DNA-binding domain superfamily/Winged helix DNA-binding domain"/>
    <property type="match status" value="1"/>
</dbReference>
<dbReference type="InterPro" id="IPR036388">
    <property type="entry name" value="WH-like_DNA-bd_sf"/>
</dbReference>
<dbReference type="InterPro" id="IPR016032">
    <property type="entry name" value="Sig_transdc_resp-reg_C-effctor"/>
</dbReference>
<evidence type="ECO:0000259" key="1">
    <source>
        <dbReference type="SMART" id="SM00421"/>
    </source>
</evidence>
<dbReference type="RefSeq" id="WP_211854864.1">
    <property type="nucleotide sequence ID" value="NZ_JAAGBB010000029.1"/>
</dbReference>
<proteinExistence type="predicted"/>
<keyword evidence="3" id="KW-1185">Reference proteome</keyword>
<dbReference type="InterPro" id="IPR000792">
    <property type="entry name" value="Tscrpt_reg_LuxR_C"/>
</dbReference>
<protein>
    <submittedName>
        <fullName evidence="2">Helix-turn-helix transcriptional regulator</fullName>
    </submittedName>
</protein>